<dbReference type="InterPro" id="IPR029063">
    <property type="entry name" value="SAM-dependent_MTases_sf"/>
</dbReference>
<evidence type="ECO:0000256" key="7">
    <source>
        <dbReference type="ARBA" id="ARBA00047942"/>
    </source>
</evidence>
<dbReference type="EMBL" id="JACAGJ010000002">
    <property type="protein sequence ID" value="MDM1072039.1"/>
    <property type="molecule type" value="Genomic_DNA"/>
</dbReference>
<protein>
    <recommendedName>
        <fullName evidence="2">site-specific DNA-methyltransferase (adenine-specific)</fullName>
        <ecNumber evidence="2">2.1.1.72</ecNumber>
    </recommendedName>
</protein>
<evidence type="ECO:0000256" key="5">
    <source>
        <dbReference type="ARBA" id="ARBA00022691"/>
    </source>
</evidence>
<reference evidence="10" key="2">
    <citation type="journal article" date="2022" name="Sci. Total Environ.">
        <title>Prevalence, transmission, and molecular epidemiology of tet(X)-positive bacteria among humans, animals, and environmental niches in China: An epidemiological, and genomic-based study.</title>
        <authorList>
            <person name="Dong N."/>
            <person name="Zeng Y."/>
            <person name="Cai C."/>
            <person name="Sun C."/>
            <person name="Lu J."/>
            <person name="Liu C."/>
            <person name="Zhou H."/>
            <person name="Sun Q."/>
            <person name="Shu L."/>
            <person name="Wang H."/>
            <person name="Wang Y."/>
            <person name="Wang S."/>
            <person name="Wu C."/>
            <person name="Chan E.W."/>
            <person name="Chen G."/>
            <person name="Shen Z."/>
            <person name="Chen S."/>
            <person name="Zhang R."/>
        </authorList>
    </citation>
    <scope>NUCLEOTIDE SEQUENCE</scope>
    <source>
        <strain evidence="10">R655-4</strain>
    </source>
</reference>
<dbReference type="InterPro" id="IPR003356">
    <property type="entry name" value="DNA_methylase_A-5"/>
</dbReference>
<dbReference type="GO" id="GO:0009307">
    <property type="term" value="P:DNA restriction-modification system"/>
    <property type="evidence" value="ECO:0007669"/>
    <property type="project" value="UniProtKB-KW"/>
</dbReference>
<dbReference type="CDD" id="cd02440">
    <property type="entry name" value="AdoMet_MTases"/>
    <property type="match status" value="1"/>
</dbReference>
<accession>A0AAJ1QDK2</accession>
<evidence type="ECO:0000256" key="2">
    <source>
        <dbReference type="ARBA" id="ARBA00011900"/>
    </source>
</evidence>
<keyword evidence="4 10" id="KW-0808">Transferase</keyword>
<evidence type="ECO:0000256" key="1">
    <source>
        <dbReference type="ARBA" id="ARBA00006594"/>
    </source>
</evidence>
<dbReference type="Proteomes" id="UP001170959">
    <property type="component" value="Unassembled WGS sequence"/>
</dbReference>
<name>A0AAJ1QDK2_9FLAO</name>
<feature type="domain" description="N6 adenine-specific DNA methyltransferase N-terminal" evidence="9">
    <location>
        <begin position="10"/>
        <end position="157"/>
    </location>
</feature>
<dbReference type="GO" id="GO:0032259">
    <property type="term" value="P:methylation"/>
    <property type="evidence" value="ECO:0007669"/>
    <property type="project" value="UniProtKB-KW"/>
</dbReference>
<keyword evidence="5" id="KW-0949">S-adenosyl-L-methionine</keyword>
<dbReference type="Gene3D" id="3.40.50.150">
    <property type="entry name" value="Vaccinia Virus protein VP39"/>
    <property type="match status" value="1"/>
</dbReference>
<dbReference type="PRINTS" id="PR00507">
    <property type="entry name" value="N12N6MTFRASE"/>
</dbReference>
<dbReference type="GO" id="GO:0008170">
    <property type="term" value="F:N-methyltransferase activity"/>
    <property type="evidence" value="ECO:0007669"/>
    <property type="project" value="InterPro"/>
</dbReference>
<dbReference type="InterPro" id="IPR038333">
    <property type="entry name" value="T1MK-like_N_sf"/>
</dbReference>
<dbReference type="PANTHER" id="PTHR42933:SF1">
    <property type="entry name" value="SITE-SPECIFIC DNA-METHYLTRANSFERASE (ADENINE-SPECIFIC)"/>
    <property type="match status" value="1"/>
</dbReference>
<dbReference type="RefSeq" id="WP_286492181.1">
    <property type="nucleotide sequence ID" value="NZ_JACAGJ010000002.1"/>
</dbReference>
<evidence type="ECO:0000256" key="3">
    <source>
        <dbReference type="ARBA" id="ARBA00022603"/>
    </source>
</evidence>
<keyword evidence="6" id="KW-0680">Restriction system</keyword>
<gene>
    <name evidence="10" type="ORF">HX001_05965</name>
</gene>
<dbReference type="EC" id="2.1.1.72" evidence="2"/>
<keyword evidence="3 10" id="KW-0489">Methyltransferase</keyword>
<feature type="domain" description="DNA methylase adenine-specific" evidence="8">
    <location>
        <begin position="171"/>
        <end position="481"/>
    </location>
</feature>
<evidence type="ECO:0000259" key="9">
    <source>
        <dbReference type="Pfam" id="PF12161"/>
    </source>
</evidence>
<dbReference type="InterPro" id="IPR022749">
    <property type="entry name" value="D12N6_MeTrfase_N"/>
</dbReference>
<dbReference type="InterPro" id="IPR051537">
    <property type="entry name" value="DNA_Adenine_Mtase"/>
</dbReference>
<evidence type="ECO:0000313" key="10">
    <source>
        <dbReference type="EMBL" id="MDM1072039.1"/>
    </source>
</evidence>
<comment type="catalytic activity">
    <reaction evidence="7">
        <text>a 2'-deoxyadenosine in DNA + S-adenosyl-L-methionine = an N(6)-methyl-2'-deoxyadenosine in DNA + S-adenosyl-L-homocysteine + H(+)</text>
        <dbReference type="Rhea" id="RHEA:15197"/>
        <dbReference type="Rhea" id="RHEA-COMP:12418"/>
        <dbReference type="Rhea" id="RHEA-COMP:12419"/>
        <dbReference type="ChEBI" id="CHEBI:15378"/>
        <dbReference type="ChEBI" id="CHEBI:57856"/>
        <dbReference type="ChEBI" id="CHEBI:59789"/>
        <dbReference type="ChEBI" id="CHEBI:90615"/>
        <dbReference type="ChEBI" id="CHEBI:90616"/>
        <dbReference type="EC" id="2.1.1.72"/>
    </reaction>
</comment>
<evidence type="ECO:0000256" key="6">
    <source>
        <dbReference type="ARBA" id="ARBA00022747"/>
    </source>
</evidence>
<comment type="caution">
    <text evidence="10">The sequence shown here is derived from an EMBL/GenBank/DDBJ whole genome shotgun (WGS) entry which is preliminary data.</text>
</comment>
<dbReference type="PANTHER" id="PTHR42933">
    <property type="entry name" value="SLR6095 PROTEIN"/>
    <property type="match status" value="1"/>
</dbReference>
<dbReference type="Pfam" id="PF02384">
    <property type="entry name" value="N6_Mtase"/>
    <property type="match status" value="1"/>
</dbReference>
<sequence length="515" mass="57581">MTNTAQRAELQNKIWKIANEVRGSVDGWDFKHFVLGTLFYRFISENFTNYIEGGDDSVNYANLADDIITPEIKDDAIKTKGYFIYPSQLFKNVVDKANTNTDLNTDLKAIFTDIENSANGYDSEQDIKGLFADFDTTSTRLGNTVEEKNKRLAAILKGVAELNFGNFEDNQIDLFGDAYEFLISNYAANAGKSGGEFFTPQNVSKLIAQIAMHKQTSVNKIYDPAAGSGSLLLQAKKHFDNHIIEEGFFGQEINHTTYNLARMNMFLHNVNYDKFNIQLGDTLTDPHFIDDKPFDAIVSNPPYSVSWIGKDDPTLINDDRFAPAGVLAPNSKADFAFVLHALNYLSGKGRAAIVCFPGIFYRGGAEQKIRKYLVDKNFVETVISLPANLFFGTSIGVNILVLSKHKADNTTQFIDATGEDFYKKVTNNNMLEDAHIEKIMEIFDKKENIEHIAISIDNDKIAENDYNLSVSSYVEALDTREVIDIKVLNTELATTVNNISSLRAAIDNLVNEIEA</sequence>
<comment type="similarity">
    <text evidence="1">Belongs to the N(4)/N(6)-methyltransferase family.</text>
</comment>
<dbReference type="InterPro" id="IPR002052">
    <property type="entry name" value="DNA_methylase_N6_adenine_CS"/>
</dbReference>
<dbReference type="InterPro" id="IPR004546">
    <property type="entry name" value="Restrct_endonuc_T1M"/>
</dbReference>
<dbReference type="NCBIfam" id="TIGR00497">
    <property type="entry name" value="hsdM"/>
    <property type="match status" value="1"/>
</dbReference>
<dbReference type="AlphaFoldDB" id="A0AAJ1QDK2"/>
<dbReference type="Gene3D" id="1.20.1260.30">
    <property type="match status" value="1"/>
</dbReference>
<evidence type="ECO:0000259" key="8">
    <source>
        <dbReference type="Pfam" id="PF02384"/>
    </source>
</evidence>
<dbReference type="SUPFAM" id="SSF53335">
    <property type="entry name" value="S-adenosyl-L-methionine-dependent methyltransferases"/>
    <property type="match status" value="1"/>
</dbReference>
<reference evidence="10" key="1">
    <citation type="submission" date="2020-06" db="EMBL/GenBank/DDBJ databases">
        <authorList>
            <person name="Dong N."/>
        </authorList>
    </citation>
    <scope>NUCLEOTIDE SEQUENCE</scope>
    <source>
        <strain evidence="10">R655-4</strain>
    </source>
</reference>
<dbReference type="GO" id="GO:0009007">
    <property type="term" value="F:site-specific DNA-methyltransferase (adenine-specific) activity"/>
    <property type="evidence" value="ECO:0007669"/>
    <property type="project" value="UniProtKB-EC"/>
</dbReference>
<evidence type="ECO:0000256" key="4">
    <source>
        <dbReference type="ARBA" id="ARBA00022679"/>
    </source>
</evidence>
<dbReference type="Pfam" id="PF12161">
    <property type="entry name" value="HsdM_N"/>
    <property type="match status" value="1"/>
</dbReference>
<organism evidence="10 11">
    <name type="scientific">Empedobacter brevis</name>
    <dbReference type="NCBI Taxonomy" id="247"/>
    <lineage>
        <taxon>Bacteria</taxon>
        <taxon>Pseudomonadati</taxon>
        <taxon>Bacteroidota</taxon>
        <taxon>Flavobacteriia</taxon>
        <taxon>Flavobacteriales</taxon>
        <taxon>Weeksellaceae</taxon>
        <taxon>Empedobacter</taxon>
    </lineage>
</organism>
<dbReference type="GO" id="GO:0003677">
    <property type="term" value="F:DNA binding"/>
    <property type="evidence" value="ECO:0007669"/>
    <property type="project" value="InterPro"/>
</dbReference>
<proteinExistence type="inferred from homology"/>
<evidence type="ECO:0000313" key="11">
    <source>
        <dbReference type="Proteomes" id="UP001170959"/>
    </source>
</evidence>
<dbReference type="PROSITE" id="PS00092">
    <property type="entry name" value="N6_MTASE"/>
    <property type="match status" value="1"/>
</dbReference>